<keyword evidence="1" id="KW-0732">Signal</keyword>
<organism evidence="2 3">
    <name type="scientific">Lentzea atacamensis</name>
    <dbReference type="NCBI Taxonomy" id="531938"/>
    <lineage>
        <taxon>Bacteria</taxon>
        <taxon>Bacillati</taxon>
        <taxon>Actinomycetota</taxon>
        <taxon>Actinomycetes</taxon>
        <taxon>Pseudonocardiales</taxon>
        <taxon>Pseudonocardiaceae</taxon>
        <taxon>Lentzea</taxon>
    </lineage>
</organism>
<evidence type="ECO:0000313" key="3">
    <source>
        <dbReference type="Proteomes" id="UP000246005"/>
    </source>
</evidence>
<comment type="caution">
    <text evidence="2">The sequence shown here is derived from an EMBL/GenBank/DDBJ whole genome shotgun (WGS) entry which is preliminary data.</text>
</comment>
<protein>
    <submittedName>
        <fullName evidence="2">Uncharacterized protein</fullName>
    </submittedName>
</protein>
<dbReference type="EMBL" id="QGHB01000006">
    <property type="protein sequence ID" value="PWK85529.1"/>
    <property type="molecule type" value="Genomic_DNA"/>
</dbReference>
<evidence type="ECO:0000256" key="1">
    <source>
        <dbReference type="SAM" id="SignalP"/>
    </source>
</evidence>
<sequence length="118" mass="12928">MVDDTFTTHSLEMAVHRNFGTTLRKTAVALVLAVSAGAALGTVPASAATVQYDVELSSRSPQRPAWNAAVAESKPRADRRCVEIYGFRARETQPVQIGGFPRGDGSWAWFMQWRCISN</sequence>
<feature type="chain" id="PRO_5016433501" evidence="1">
    <location>
        <begin position="48"/>
        <end position="118"/>
    </location>
</feature>
<gene>
    <name evidence="2" type="ORF">C8D88_106157</name>
</gene>
<evidence type="ECO:0000313" key="2">
    <source>
        <dbReference type="EMBL" id="PWK85529.1"/>
    </source>
</evidence>
<proteinExistence type="predicted"/>
<name>A0A316HZC1_9PSEU</name>
<dbReference type="Proteomes" id="UP000246005">
    <property type="component" value="Unassembled WGS sequence"/>
</dbReference>
<accession>A0A316HZC1</accession>
<dbReference type="AlphaFoldDB" id="A0A316HZC1"/>
<feature type="signal peptide" evidence="1">
    <location>
        <begin position="1"/>
        <end position="47"/>
    </location>
</feature>
<reference evidence="2 3" key="1">
    <citation type="submission" date="2018-05" db="EMBL/GenBank/DDBJ databases">
        <title>Genomic Encyclopedia of Type Strains, Phase IV (KMG-IV): sequencing the most valuable type-strain genomes for metagenomic binning, comparative biology and taxonomic classification.</title>
        <authorList>
            <person name="Goeker M."/>
        </authorList>
    </citation>
    <scope>NUCLEOTIDE SEQUENCE [LARGE SCALE GENOMIC DNA]</scope>
    <source>
        <strain evidence="2 3">DSM 45480</strain>
    </source>
</reference>